<accession>A0ABY8G6Q6</accession>
<dbReference type="RefSeq" id="WP_125259979.1">
    <property type="nucleotide sequence ID" value="NZ_CP114280.1"/>
</dbReference>
<dbReference type="PANTHER" id="PTHR32322:SF18">
    <property type="entry name" value="S-ADENOSYLMETHIONINE_S-ADENOSYLHOMOCYSTEINE TRANSPORTER"/>
    <property type="match status" value="1"/>
</dbReference>
<feature type="transmembrane region" description="Helical" evidence="8">
    <location>
        <begin position="286"/>
        <end position="306"/>
    </location>
</feature>
<feature type="transmembrane region" description="Helical" evidence="8">
    <location>
        <begin position="5"/>
        <end position="25"/>
    </location>
</feature>
<dbReference type="Proteomes" id="UP001219630">
    <property type="component" value="Chromosome"/>
</dbReference>
<evidence type="ECO:0000259" key="9">
    <source>
        <dbReference type="Pfam" id="PF00892"/>
    </source>
</evidence>
<evidence type="ECO:0000256" key="2">
    <source>
        <dbReference type="ARBA" id="ARBA00009853"/>
    </source>
</evidence>
<evidence type="ECO:0000256" key="4">
    <source>
        <dbReference type="ARBA" id="ARBA00022692"/>
    </source>
</evidence>
<keyword evidence="5 8" id="KW-1133">Transmembrane helix</keyword>
<feature type="transmembrane region" description="Helical" evidence="8">
    <location>
        <begin position="193"/>
        <end position="211"/>
    </location>
</feature>
<evidence type="ECO:0000256" key="6">
    <source>
        <dbReference type="ARBA" id="ARBA00023136"/>
    </source>
</evidence>
<sequence length="328" mass="35985">MITGVVFALSAGLMWGVVFVAPLLIPDYPAALQSTGRYLAFGMIVLPLAWFDRAQLRQLTRRDWQEALRLACVGNLLYYLFLASAIQRTGTPVTSMLIGTLPVVMAVSANLLYGHHDGRMPWRRLIPPLVLITLGLILVNLSELHGDAANIAPARYLAGLALALLALACWTWYPLRNARWLRQHPQTPPSTWATAQGLATLPMAFVGFIAVNGYLSLHAPDFPLPFGPLPWRFLALMVIIGLFSSWLGTLCWNAASQRLPTVLVGPLLVFETLAALAYTFLLRQSWPPLMTSAGIVCLITGVVSAMRIKLEPVIRVSEAQRPAASPRE</sequence>
<feature type="transmembrane region" description="Helical" evidence="8">
    <location>
        <begin position="231"/>
        <end position="252"/>
    </location>
</feature>
<dbReference type="PANTHER" id="PTHR32322">
    <property type="entry name" value="INNER MEMBRANE TRANSPORTER"/>
    <property type="match status" value="1"/>
</dbReference>
<evidence type="ECO:0000256" key="5">
    <source>
        <dbReference type="ARBA" id="ARBA00022989"/>
    </source>
</evidence>
<dbReference type="InterPro" id="IPR037185">
    <property type="entry name" value="EmrE-like"/>
</dbReference>
<feature type="transmembrane region" description="Helical" evidence="8">
    <location>
        <begin position="93"/>
        <end position="113"/>
    </location>
</feature>
<keyword evidence="4 8" id="KW-0812">Transmembrane</keyword>
<comment type="subcellular location">
    <subcellularLocation>
        <location evidence="1">Cell membrane</location>
        <topology evidence="1">Multi-pass membrane protein</topology>
    </subcellularLocation>
</comment>
<keyword evidence="6 8" id="KW-0472">Membrane</keyword>
<dbReference type="Pfam" id="PF00892">
    <property type="entry name" value="EamA"/>
    <property type="match status" value="1"/>
</dbReference>
<keyword evidence="3" id="KW-1003">Cell membrane</keyword>
<evidence type="ECO:0000256" key="7">
    <source>
        <dbReference type="ARBA" id="ARBA00040595"/>
    </source>
</evidence>
<evidence type="ECO:0000256" key="3">
    <source>
        <dbReference type="ARBA" id="ARBA00022475"/>
    </source>
</evidence>
<feature type="transmembrane region" description="Helical" evidence="8">
    <location>
        <begin position="259"/>
        <end position="280"/>
    </location>
</feature>
<evidence type="ECO:0000313" key="11">
    <source>
        <dbReference type="Proteomes" id="UP001219630"/>
    </source>
</evidence>
<evidence type="ECO:0000256" key="1">
    <source>
        <dbReference type="ARBA" id="ARBA00004651"/>
    </source>
</evidence>
<gene>
    <name evidence="10" type="ORF">O1Q98_19025</name>
</gene>
<dbReference type="EMBL" id="CP114280">
    <property type="protein sequence ID" value="WFN55640.1"/>
    <property type="molecule type" value="Genomic_DNA"/>
</dbReference>
<dbReference type="InterPro" id="IPR050638">
    <property type="entry name" value="AA-Vitamin_Transporters"/>
</dbReference>
<feature type="transmembrane region" description="Helical" evidence="8">
    <location>
        <begin position="154"/>
        <end position="173"/>
    </location>
</feature>
<proteinExistence type="inferred from homology"/>
<keyword evidence="11" id="KW-1185">Reference proteome</keyword>
<organism evidence="10 11">
    <name type="scientific">Dickeya lacustris</name>
    <dbReference type="NCBI Taxonomy" id="2259638"/>
    <lineage>
        <taxon>Bacteria</taxon>
        <taxon>Pseudomonadati</taxon>
        <taxon>Pseudomonadota</taxon>
        <taxon>Gammaproteobacteria</taxon>
        <taxon>Enterobacterales</taxon>
        <taxon>Pectobacteriaceae</taxon>
        <taxon>Dickeya</taxon>
    </lineage>
</organism>
<evidence type="ECO:0000256" key="8">
    <source>
        <dbReference type="SAM" id="Phobius"/>
    </source>
</evidence>
<dbReference type="InterPro" id="IPR000620">
    <property type="entry name" value="EamA_dom"/>
</dbReference>
<feature type="transmembrane region" description="Helical" evidence="8">
    <location>
        <begin position="68"/>
        <end position="87"/>
    </location>
</feature>
<evidence type="ECO:0000313" key="10">
    <source>
        <dbReference type="EMBL" id="WFN55640.1"/>
    </source>
</evidence>
<feature type="domain" description="EamA" evidence="9">
    <location>
        <begin position="3"/>
        <end position="139"/>
    </location>
</feature>
<comment type="similarity">
    <text evidence="2">Belongs to the drug/metabolite transporter (DMT) superfamily. 10 TMS drug/metabolite exporter (DME) (TC 2.A.7.3) family.</text>
</comment>
<reference evidence="10 11" key="1">
    <citation type="submission" date="2022-12" db="EMBL/GenBank/DDBJ databases">
        <title>Complete genome sequencing of Dickeya lacustris type strain LMG30899.</title>
        <authorList>
            <person name="Dobhal S."/>
            <person name="Arizala D."/>
            <person name="Arif M."/>
        </authorList>
    </citation>
    <scope>NUCLEOTIDE SEQUENCE [LARGE SCALE GENOMIC DNA]</scope>
    <source>
        <strain evidence="10 11">LMG30899</strain>
    </source>
</reference>
<dbReference type="SUPFAM" id="SSF103481">
    <property type="entry name" value="Multidrug resistance efflux transporter EmrE"/>
    <property type="match status" value="2"/>
</dbReference>
<feature type="transmembrane region" description="Helical" evidence="8">
    <location>
        <begin position="37"/>
        <end position="56"/>
    </location>
</feature>
<feature type="transmembrane region" description="Helical" evidence="8">
    <location>
        <begin position="125"/>
        <end position="142"/>
    </location>
</feature>
<name>A0ABY8G6Q6_9GAMM</name>
<protein>
    <recommendedName>
        <fullName evidence="7">Threonine/homoserine exporter RhtA</fullName>
    </recommendedName>
</protein>